<keyword evidence="2" id="KW-1185">Reference proteome</keyword>
<sequence>MPGICRILKTSVCSIEKHGHGSSLLQHGPDILGHV</sequence>
<name>A0A5D2L6J4_GOSTO</name>
<dbReference type="Proteomes" id="UP000322667">
    <property type="component" value="Chromosome D05"/>
</dbReference>
<dbReference type="EMBL" id="CM017627">
    <property type="protein sequence ID" value="TYH74749.1"/>
    <property type="molecule type" value="Genomic_DNA"/>
</dbReference>
<reference evidence="1 2" key="1">
    <citation type="submission" date="2019-07" db="EMBL/GenBank/DDBJ databases">
        <title>WGS assembly of Gossypium tomentosum.</title>
        <authorList>
            <person name="Chen Z.J."/>
            <person name="Sreedasyam A."/>
            <person name="Ando A."/>
            <person name="Song Q."/>
            <person name="De L."/>
            <person name="Hulse-Kemp A."/>
            <person name="Ding M."/>
            <person name="Ye W."/>
            <person name="Kirkbride R."/>
            <person name="Jenkins J."/>
            <person name="Plott C."/>
            <person name="Lovell J."/>
            <person name="Lin Y.-M."/>
            <person name="Vaughn R."/>
            <person name="Liu B."/>
            <person name="Li W."/>
            <person name="Simpson S."/>
            <person name="Scheffler B."/>
            <person name="Saski C."/>
            <person name="Grover C."/>
            <person name="Hu G."/>
            <person name="Conover J."/>
            <person name="Carlson J."/>
            <person name="Shu S."/>
            <person name="Boston L."/>
            <person name="Williams M."/>
            <person name="Peterson D."/>
            <person name="Mcgee K."/>
            <person name="Jones D."/>
            <person name="Wendel J."/>
            <person name="Stelly D."/>
            <person name="Grimwood J."/>
            <person name="Schmutz J."/>
        </authorList>
    </citation>
    <scope>NUCLEOTIDE SEQUENCE [LARGE SCALE GENOMIC DNA]</scope>
    <source>
        <strain evidence="1">7179.01</strain>
    </source>
</reference>
<accession>A0A5D2L6J4</accession>
<evidence type="ECO:0000313" key="2">
    <source>
        <dbReference type="Proteomes" id="UP000322667"/>
    </source>
</evidence>
<organism evidence="1 2">
    <name type="scientific">Gossypium tomentosum</name>
    <name type="common">Hawaiian cotton</name>
    <name type="synonym">Gossypium sandvicense</name>
    <dbReference type="NCBI Taxonomy" id="34277"/>
    <lineage>
        <taxon>Eukaryota</taxon>
        <taxon>Viridiplantae</taxon>
        <taxon>Streptophyta</taxon>
        <taxon>Embryophyta</taxon>
        <taxon>Tracheophyta</taxon>
        <taxon>Spermatophyta</taxon>
        <taxon>Magnoliopsida</taxon>
        <taxon>eudicotyledons</taxon>
        <taxon>Gunneridae</taxon>
        <taxon>Pentapetalae</taxon>
        <taxon>rosids</taxon>
        <taxon>malvids</taxon>
        <taxon>Malvales</taxon>
        <taxon>Malvaceae</taxon>
        <taxon>Malvoideae</taxon>
        <taxon>Gossypium</taxon>
    </lineage>
</organism>
<dbReference type="AlphaFoldDB" id="A0A5D2L6J4"/>
<evidence type="ECO:0000313" key="1">
    <source>
        <dbReference type="EMBL" id="TYH74749.1"/>
    </source>
</evidence>
<protein>
    <submittedName>
        <fullName evidence="1">Uncharacterized protein</fullName>
    </submittedName>
</protein>
<proteinExistence type="predicted"/>
<gene>
    <name evidence="1" type="ORF">ES332_D05G423900v1</name>
</gene>